<evidence type="ECO:0000259" key="5">
    <source>
        <dbReference type="PROSITE" id="PS51898"/>
    </source>
</evidence>
<dbReference type="GO" id="GO:0003677">
    <property type="term" value="F:DNA binding"/>
    <property type="evidence" value="ECO:0007669"/>
    <property type="project" value="UniProtKB-UniRule"/>
</dbReference>
<evidence type="ECO:0000259" key="6">
    <source>
        <dbReference type="PROSITE" id="PS51900"/>
    </source>
</evidence>
<dbReference type="PROSITE" id="PS51900">
    <property type="entry name" value="CB"/>
    <property type="match status" value="1"/>
</dbReference>
<dbReference type="InterPro" id="IPR010998">
    <property type="entry name" value="Integrase_recombinase_N"/>
</dbReference>
<dbReference type="InterPro" id="IPR024457">
    <property type="entry name" value="Putative_integrase_N"/>
</dbReference>
<dbReference type="PROSITE" id="PS51898">
    <property type="entry name" value="TYR_RECOMBINASE"/>
    <property type="match status" value="1"/>
</dbReference>
<feature type="domain" description="Core-binding (CB)" evidence="6">
    <location>
        <begin position="30"/>
        <end position="115"/>
    </location>
</feature>
<proteinExistence type="inferred from homology"/>
<keyword evidence="8" id="KW-1185">Reference proteome</keyword>
<feature type="domain" description="Tyr recombinase" evidence="5">
    <location>
        <begin position="143"/>
        <end position="331"/>
    </location>
</feature>
<evidence type="ECO:0000256" key="1">
    <source>
        <dbReference type="ARBA" id="ARBA00008857"/>
    </source>
</evidence>
<dbReference type="InterPro" id="IPR002104">
    <property type="entry name" value="Integrase_catalytic"/>
</dbReference>
<dbReference type="EMBL" id="QTTN01000006">
    <property type="protein sequence ID" value="REE90615.1"/>
    <property type="molecule type" value="Genomic_DNA"/>
</dbReference>
<dbReference type="RefSeq" id="WP_116188346.1">
    <property type="nucleotide sequence ID" value="NZ_QTTN01000006.1"/>
</dbReference>
<comment type="caution">
    <text evidence="7">The sequence shown here is derived from an EMBL/GenBank/DDBJ whole genome shotgun (WGS) entry which is preliminary data.</text>
</comment>
<dbReference type="Gene3D" id="1.10.150.130">
    <property type="match status" value="1"/>
</dbReference>
<dbReference type="GO" id="GO:0006310">
    <property type="term" value="P:DNA recombination"/>
    <property type="evidence" value="ECO:0007669"/>
    <property type="project" value="UniProtKB-KW"/>
</dbReference>
<organism evidence="7 8">
    <name type="scientific">Paenibacillus taihuensis</name>
    <dbReference type="NCBI Taxonomy" id="1156355"/>
    <lineage>
        <taxon>Bacteria</taxon>
        <taxon>Bacillati</taxon>
        <taxon>Bacillota</taxon>
        <taxon>Bacilli</taxon>
        <taxon>Bacillales</taxon>
        <taxon>Paenibacillaceae</taxon>
        <taxon>Paenibacillus</taxon>
    </lineage>
</organism>
<dbReference type="PANTHER" id="PTHR30349:SF41">
    <property type="entry name" value="INTEGRASE_RECOMBINASE PROTEIN MJ0367-RELATED"/>
    <property type="match status" value="1"/>
</dbReference>
<dbReference type="AlphaFoldDB" id="A0A3D9SCB8"/>
<sequence>MASRGWIKDDNKVAAFAYREEDITNKGVYINLMRQLNRLAKHTKGGLGIRTQRQYYNHMDQFTRFLADDFGLQNLSNIHGRHIAAYIEERQSEGLSASAIDLDLSAIRYFHDQYGSEVRNRIPENVDLCKRYGITLDLRSYGKVNRRWTDTEIAEMTDLAMRKGRTDIAKIIQLGAGLGPRIHEITRLSRPDALRAIRTGFLHVKGKNGLERDIPLRGAMADLLKATASSVSGDAKLFVPQGRKTHEIIQSVQDFIRNHRDKVAEQGVRSHGVRMTFHGLRHRYAFDRYQEFRGAGFTAGAARLMVSKLIGHRRDEITRIYLGETTEEDAE</sequence>
<dbReference type="Gene3D" id="1.10.443.10">
    <property type="entry name" value="Intergrase catalytic core"/>
    <property type="match status" value="1"/>
</dbReference>
<evidence type="ECO:0000256" key="3">
    <source>
        <dbReference type="ARBA" id="ARBA00023172"/>
    </source>
</evidence>
<dbReference type="SUPFAM" id="SSF56349">
    <property type="entry name" value="DNA breaking-rejoining enzymes"/>
    <property type="match status" value="1"/>
</dbReference>
<evidence type="ECO:0000256" key="4">
    <source>
        <dbReference type="PROSITE-ProRule" id="PRU01248"/>
    </source>
</evidence>
<evidence type="ECO:0000256" key="2">
    <source>
        <dbReference type="ARBA" id="ARBA00023125"/>
    </source>
</evidence>
<dbReference type="InterPro" id="IPR044068">
    <property type="entry name" value="CB"/>
</dbReference>
<dbReference type="GO" id="GO:0015074">
    <property type="term" value="P:DNA integration"/>
    <property type="evidence" value="ECO:0007669"/>
    <property type="project" value="InterPro"/>
</dbReference>
<comment type="similarity">
    <text evidence="1">Belongs to the 'phage' integrase family.</text>
</comment>
<dbReference type="Proteomes" id="UP000256304">
    <property type="component" value="Unassembled WGS sequence"/>
</dbReference>
<keyword evidence="3" id="KW-0233">DNA recombination</keyword>
<protein>
    <submittedName>
        <fullName evidence="7">Site-specific recombinase XerD</fullName>
    </submittedName>
</protein>
<dbReference type="OrthoDB" id="107900at2"/>
<dbReference type="InterPro" id="IPR050090">
    <property type="entry name" value="Tyrosine_recombinase_XerCD"/>
</dbReference>
<dbReference type="InterPro" id="IPR013762">
    <property type="entry name" value="Integrase-like_cat_sf"/>
</dbReference>
<keyword evidence="2 4" id="KW-0238">DNA-binding</keyword>
<accession>A0A3D9SCB8</accession>
<dbReference type="Pfam" id="PF12834">
    <property type="entry name" value="Phage_int_SAM_2"/>
    <property type="match status" value="1"/>
</dbReference>
<evidence type="ECO:0000313" key="7">
    <source>
        <dbReference type="EMBL" id="REE90615.1"/>
    </source>
</evidence>
<dbReference type="Pfam" id="PF00589">
    <property type="entry name" value="Phage_integrase"/>
    <property type="match status" value="1"/>
</dbReference>
<reference evidence="7 8" key="1">
    <citation type="submission" date="2018-08" db="EMBL/GenBank/DDBJ databases">
        <title>Genomic Encyclopedia of Type Strains, Phase III (KMG-III): the genomes of soil and plant-associated and newly described type strains.</title>
        <authorList>
            <person name="Whitman W."/>
        </authorList>
    </citation>
    <scope>NUCLEOTIDE SEQUENCE [LARGE SCALE GENOMIC DNA]</scope>
    <source>
        <strain evidence="7 8">CGMCC 1.10966</strain>
    </source>
</reference>
<dbReference type="PANTHER" id="PTHR30349">
    <property type="entry name" value="PHAGE INTEGRASE-RELATED"/>
    <property type="match status" value="1"/>
</dbReference>
<dbReference type="InterPro" id="IPR011010">
    <property type="entry name" value="DNA_brk_join_enz"/>
</dbReference>
<name>A0A3D9SCB8_9BACL</name>
<gene>
    <name evidence="7" type="ORF">A8990_106120</name>
</gene>
<evidence type="ECO:0000313" key="8">
    <source>
        <dbReference type="Proteomes" id="UP000256304"/>
    </source>
</evidence>